<reference evidence="1 2" key="1">
    <citation type="submission" date="2023-06" db="EMBL/GenBank/DDBJ databases">
        <title>Genomic Analysis of Acinetobacter Strains Recovered from South Australian Aquatic Samples provides Insights into the Circulation of Antibiotic Resistance determinants in the Environment.</title>
        <authorList>
            <person name="Tobin L."/>
            <person name="Jarocki V.M."/>
            <person name="Kenyon J."/>
            <person name="Drigo B."/>
            <person name="Donner E."/>
            <person name="Djordjevic S.P."/>
            <person name="Hamidian M."/>
        </authorList>
    </citation>
    <scope>NUCLEOTIDE SEQUENCE [LARGE SCALE GENOMIC DNA]</scope>
    <source>
        <strain evidence="1 2">SAAc652</strain>
    </source>
</reference>
<dbReference type="EMBL" id="JASVDY010000005">
    <property type="protein sequence ID" value="MDV2470033.1"/>
    <property type="molecule type" value="Genomic_DNA"/>
</dbReference>
<accession>A0ABU3WIY9</accession>
<proteinExistence type="predicted"/>
<organism evidence="1 2">
    <name type="scientific">Acinetobacter chinensis</name>
    <dbReference type="NCBI Taxonomy" id="2004650"/>
    <lineage>
        <taxon>Bacteria</taxon>
        <taxon>Pseudomonadati</taxon>
        <taxon>Pseudomonadota</taxon>
        <taxon>Gammaproteobacteria</taxon>
        <taxon>Moraxellales</taxon>
        <taxon>Moraxellaceae</taxon>
        <taxon>Acinetobacter</taxon>
    </lineage>
</organism>
<name>A0ABU3WIY9_9GAMM</name>
<evidence type="ECO:0000313" key="2">
    <source>
        <dbReference type="Proteomes" id="UP001278188"/>
    </source>
</evidence>
<evidence type="ECO:0000313" key="1">
    <source>
        <dbReference type="EMBL" id="MDV2470033.1"/>
    </source>
</evidence>
<comment type="caution">
    <text evidence="1">The sequence shown here is derived from an EMBL/GenBank/DDBJ whole genome shotgun (WGS) entry which is preliminary data.</text>
</comment>
<dbReference type="Proteomes" id="UP001278188">
    <property type="component" value="Unassembled WGS sequence"/>
</dbReference>
<gene>
    <name evidence="1" type="ORF">QR674_13690</name>
</gene>
<sequence>MLFEQYQLKKDLNNEAERQFAEYRMDEIYSGHNKAAQFEPRMLKYSV</sequence>
<protein>
    <submittedName>
        <fullName evidence="1">Uncharacterized protein</fullName>
    </submittedName>
</protein>
<keyword evidence="2" id="KW-1185">Reference proteome</keyword>
<dbReference type="RefSeq" id="WP_317084884.1">
    <property type="nucleotide sequence ID" value="NZ_JASVDY010000005.1"/>
</dbReference>